<comment type="caution">
    <text evidence="2">The sequence shown here is derived from an EMBL/GenBank/DDBJ whole genome shotgun (WGS) entry which is preliminary data.</text>
</comment>
<reference evidence="2 3" key="1">
    <citation type="submission" date="2023-07" db="EMBL/GenBank/DDBJ databases">
        <title>Sequencing the genomes of 1000 actinobacteria strains.</title>
        <authorList>
            <person name="Klenk H.-P."/>
        </authorList>
    </citation>
    <scope>NUCLEOTIDE SEQUENCE [LARGE SCALE GENOMIC DNA]</scope>
    <source>
        <strain evidence="2 3">DSM 40229</strain>
    </source>
</reference>
<feature type="region of interest" description="Disordered" evidence="1">
    <location>
        <begin position="1"/>
        <end position="43"/>
    </location>
</feature>
<name>A0ABT9LM43_STRGD</name>
<gene>
    <name evidence="2" type="ORF">J2S47_005110</name>
</gene>
<accession>A0ABT9LM43</accession>
<evidence type="ECO:0000313" key="3">
    <source>
        <dbReference type="Proteomes" id="UP001231675"/>
    </source>
</evidence>
<keyword evidence="3" id="KW-1185">Reference proteome</keyword>
<dbReference type="EMBL" id="JAURUD010000001">
    <property type="protein sequence ID" value="MDP9684608.1"/>
    <property type="molecule type" value="Genomic_DNA"/>
</dbReference>
<dbReference type="Proteomes" id="UP001231675">
    <property type="component" value="Unassembled WGS sequence"/>
</dbReference>
<protein>
    <submittedName>
        <fullName evidence="2">Uncharacterized protein</fullName>
    </submittedName>
</protein>
<organism evidence="2 3">
    <name type="scientific">Streptomyces griseoviridis</name>
    <dbReference type="NCBI Taxonomy" id="45398"/>
    <lineage>
        <taxon>Bacteria</taxon>
        <taxon>Bacillati</taxon>
        <taxon>Actinomycetota</taxon>
        <taxon>Actinomycetes</taxon>
        <taxon>Kitasatosporales</taxon>
        <taxon>Streptomycetaceae</taxon>
        <taxon>Streptomyces</taxon>
    </lineage>
</organism>
<sequence>MPGCEAVVELPGCPGDRGPGEHRLDTGGPGTGREGEPAGVTPA</sequence>
<proteinExistence type="predicted"/>
<evidence type="ECO:0000256" key="1">
    <source>
        <dbReference type="SAM" id="MobiDB-lite"/>
    </source>
</evidence>
<evidence type="ECO:0000313" key="2">
    <source>
        <dbReference type="EMBL" id="MDP9684608.1"/>
    </source>
</evidence>